<reference evidence="2 3" key="1">
    <citation type="submission" date="2024-04" db="EMBL/GenBank/DDBJ databases">
        <title>Albibacterium profundi sp. nov., isolated from sediment of the Challenger Deep of Mariana Trench.</title>
        <authorList>
            <person name="Wang Y."/>
        </authorList>
    </citation>
    <scope>NUCLEOTIDE SEQUENCE [LARGE SCALE GENOMIC DNA]</scope>
    <source>
        <strain evidence="2 3">RHL897</strain>
    </source>
</reference>
<protein>
    <recommendedName>
        <fullName evidence="4">TonB C-terminal domain-containing protein</fullName>
    </recommendedName>
</protein>
<gene>
    <name evidence="2" type="ORF">WKR92_08310</name>
</gene>
<evidence type="ECO:0000313" key="3">
    <source>
        <dbReference type="Proteomes" id="UP001580928"/>
    </source>
</evidence>
<sequence>MKNIEKSAIILTVSIILCLTATAQDNFSEGKYTVDGRIFETTFSDIYANRMTVDSKLPQYKEGYPWPEGPNLPLMVLRSDMKVDTVIDRKIIYEVLEDKLENLKANGEELTVRYAFGPDGDVVDISSFSLARNTLITPQELALIDKRLRKEVRASFKGPDYRNWKVIPFVRELHF</sequence>
<proteinExistence type="predicted"/>
<dbReference type="RefSeq" id="WP_375557368.1">
    <property type="nucleotide sequence ID" value="NZ_JBBVGT010000002.1"/>
</dbReference>
<organism evidence="2 3">
    <name type="scientific">Albibacterium profundi</name>
    <dbReference type="NCBI Taxonomy" id="3134906"/>
    <lineage>
        <taxon>Bacteria</taxon>
        <taxon>Pseudomonadati</taxon>
        <taxon>Bacteroidota</taxon>
        <taxon>Sphingobacteriia</taxon>
        <taxon>Sphingobacteriales</taxon>
        <taxon>Sphingobacteriaceae</taxon>
        <taxon>Albibacterium</taxon>
    </lineage>
</organism>
<evidence type="ECO:0000313" key="2">
    <source>
        <dbReference type="EMBL" id="MFB5945835.1"/>
    </source>
</evidence>
<name>A0ABV5CE49_9SPHI</name>
<evidence type="ECO:0008006" key="4">
    <source>
        <dbReference type="Google" id="ProtNLM"/>
    </source>
</evidence>
<dbReference type="Proteomes" id="UP001580928">
    <property type="component" value="Unassembled WGS sequence"/>
</dbReference>
<feature type="chain" id="PRO_5046083451" description="TonB C-terminal domain-containing protein" evidence="1">
    <location>
        <begin position="24"/>
        <end position="175"/>
    </location>
</feature>
<comment type="caution">
    <text evidence="2">The sequence shown here is derived from an EMBL/GenBank/DDBJ whole genome shotgun (WGS) entry which is preliminary data.</text>
</comment>
<keyword evidence="3" id="KW-1185">Reference proteome</keyword>
<feature type="signal peptide" evidence="1">
    <location>
        <begin position="1"/>
        <end position="23"/>
    </location>
</feature>
<accession>A0ABV5CE49</accession>
<dbReference type="EMBL" id="JBBVGT010000002">
    <property type="protein sequence ID" value="MFB5945835.1"/>
    <property type="molecule type" value="Genomic_DNA"/>
</dbReference>
<keyword evidence="1" id="KW-0732">Signal</keyword>
<evidence type="ECO:0000256" key="1">
    <source>
        <dbReference type="SAM" id="SignalP"/>
    </source>
</evidence>